<evidence type="ECO:0000313" key="2">
    <source>
        <dbReference type="Proteomes" id="UP000040088"/>
    </source>
</evidence>
<accession>A0A0T9UIQ7</accession>
<dbReference type="Proteomes" id="UP000040088">
    <property type="component" value="Unassembled WGS sequence"/>
</dbReference>
<sequence>MPNHTGSVINGSVKTLTKNFNQGLGFLKLIAYLDDNEA</sequence>
<dbReference type="AlphaFoldDB" id="A0A0T9UIQ7"/>
<reference evidence="2" key="1">
    <citation type="submission" date="2015-03" db="EMBL/GenBank/DDBJ databases">
        <authorList>
            <consortium name="Pathogen Informatics"/>
        </authorList>
    </citation>
    <scope>NUCLEOTIDE SEQUENCE [LARGE SCALE GENOMIC DNA]</scope>
    <source>
        <strain evidence="2">IP27925</strain>
    </source>
</reference>
<organism evidence="1 2">
    <name type="scientific">Yersinia aleksiciae</name>
    <dbReference type="NCBI Taxonomy" id="263819"/>
    <lineage>
        <taxon>Bacteria</taxon>
        <taxon>Pseudomonadati</taxon>
        <taxon>Pseudomonadota</taxon>
        <taxon>Gammaproteobacteria</taxon>
        <taxon>Enterobacterales</taxon>
        <taxon>Yersiniaceae</taxon>
        <taxon>Yersinia</taxon>
    </lineage>
</organism>
<name>A0A0T9UIQ7_YERAE</name>
<dbReference type="EMBL" id="CQEM01000014">
    <property type="protein sequence ID" value="CNL45308.1"/>
    <property type="molecule type" value="Genomic_DNA"/>
</dbReference>
<protein>
    <submittedName>
        <fullName evidence="1">Uncharacterized protein</fullName>
    </submittedName>
</protein>
<proteinExistence type="predicted"/>
<gene>
    <name evidence="1" type="ORF">ERS008460_02897</name>
</gene>
<evidence type="ECO:0000313" key="1">
    <source>
        <dbReference type="EMBL" id="CNL45308.1"/>
    </source>
</evidence>